<protein>
    <submittedName>
        <fullName evidence="2">Uncharacterized protein</fullName>
    </submittedName>
</protein>
<accession>A0ABD3RXD1</accession>
<dbReference type="EMBL" id="JALLPB020000127">
    <property type="protein sequence ID" value="KAL3816885.1"/>
    <property type="molecule type" value="Genomic_DNA"/>
</dbReference>
<dbReference type="Proteomes" id="UP001530377">
    <property type="component" value="Unassembled WGS sequence"/>
</dbReference>
<feature type="compositionally biased region" description="Acidic residues" evidence="1">
    <location>
        <begin position="190"/>
        <end position="200"/>
    </location>
</feature>
<evidence type="ECO:0000256" key="1">
    <source>
        <dbReference type="SAM" id="MobiDB-lite"/>
    </source>
</evidence>
<gene>
    <name evidence="2" type="ORF">ACHAXA_006961</name>
</gene>
<feature type="region of interest" description="Disordered" evidence="1">
    <location>
        <begin position="177"/>
        <end position="208"/>
    </location>
</feature>
<proteinExistence type="predicted"/>
<name>A0ABD3RXD1_9STRA</name>
<sequence length="238" mass="26572">MGLLHREPERGKLLPFVMKRVRAFSTIAMESRDRELEPNKLSPCATKRVRAVLPLTSILKSEPETVDEFTRNECMTGISPQEVVFNLESAFSRQAKGWKWICSCLGCFPHHQDANGLDVTHEPKAADDFERNVYMTQATAQEVTSIPCRKVSTFESSFNRHATERKLTMSSSKFTCNDSQTRSCGSSWSSDDDDDDEESGESLQPSLSRVDKVLDLSAMADIVSDISNDDSDSGSVMD</sequence>
<evidence type="ECO:0000313" key="2">
    <source>
        <dbReference type="EMBL" id="KAL3816885.1"/>
    </source>
</evidence>
<keyword evidence="3" id="KW-1185">Reference proteome</keyword>
<comment type="caution">
    <text evidence="2">The sequence shown here is derived from an EMBL/GenBank/DDBJ whole genome shotgun (WGS) entry which is preliminary data.</text>
</comment>
<organism evidence="2 3">
    <name type="scientific">Cyclostephanos tholiformis</name>
    <dbReference type="NCBI Taxonomy" id="382380"/>
    <lineage>
        <taxon>Eukaryota</taxon>
        <taxon>Sar</taxon>
        <taxon>Stramenopiles</taxon>
        <taxon>Ochrophyta</taxon>
        <taxon>Bacillariophyta</taxon>
        <taxon>Coscinodiscophyceae</taxon>
        <taxon>Thalassiosirophycidae</taxon>
        <taxon>Stephanodiscales</taxon>
        <taxon>Stephanodiscaceae</taxon>
        <taxon>Cyclostephanos</taxon>
    </lineage>
</organism>
<evidence type="ECO:0000313" key="3">
    <source>
        <dbReference type="Proteomes" id="UP001530377"/>
    </source>
</evidence>
<reference evidence="2 3" key="1">
    <citation type="submission" date="2024-10" db="EMBL/GenBank/DDBJ databases">
        <title>Updated reference genomes for cyclostephanoid diatoms.</title>
        <authorList>
            <person name="Roberts W.R."/>
            <person name="Alverson A.J."/>
        </authorList>
    </citation>
    <scope>NUCLEOTIDE SEQUENCE [LARGE SCALE GENOMIC DNA]</scope>
    <source>
        <strain evidence="2 3">AJA228-03</strain>
    </source>
</reference>
<dbReference type="AlphaFoldDB" id="A0ABD3RXD1"/>